<dbReference type="SUPFAM" id="SSF53955">
    <property type="entry name" value="Lysozyme-like"/>
    <property type="match status" value="1"/>
</dbReference>
<accession>A0A1G5YTU9</accession>
<evidence type="ECO:0000256" key="2">
    <source>
        <dbReference type="ARBA" id="ARBA00009387"/>
    </source>
</evidence>
<comment type="similarity">
    <text evidence="2">Belongs to the virb1 family.</text>
</comment>
<evidence type="ECO:0000256" key="1">
    <source>
        <dbReference type="ARBA" id="ARBA00007734"/>
    </source>
</evidence>
<dbReference type="InterPro" id="IPR008258">
    <property type="entry name" value="Transglycosylase_SLT_dom_1"/>
</dbReference>
<feature type="domain" description="Transglycosylase SLT" evidence="4">
    <location>
        <begin position="121"/>
        <end position="216"/>
    </location>
</feature>
<evidence type="ECO:0000313" key="5">
    <source>
        <dbReference type="EMBL" id="SDA85864.1"/>
    </source>
</evidence>
<dbReference type="AlphaFoldDB" id="A0A1G5YTU9"/>
<dbReference type="PANTHER" id="PTHR37423">
    <property type="entry name" value="SOLUBLE LYTIC MUREIN TRANSGLYCOSYLASE-RELATED"/>
    <property type="match status" value="1"/>
</dbReference>
<proteinExistence type="inferred from homology"/>
<evidence type="ECO:0000259" key="4">
    <source>
        <dbReference type="Pfam" id="PF01464"/>
    </source>
</evidence>
<dbReference type="STRING" id="1165689.SAMN02927914_03696"/>
<dbReference type="Pfam" id="PF01464">
    <property type="entry name" value="SLT"/>
    <property type="match status" value="1"/>
</dbReference>
<dbReference type="PANTHER" id="PTHR37423:SF2">
    <property type="entry name" value="MEMBRANE-BOUND LYTIC MUREIN TRANSGLYCOSYLASE C"/>
    <property type="match status" value="1"/>
</dbReference>
<comment type="similarity">
    <text evidence="1">Belongs to the transglycosylase Slt family.</text>
</comment>
<evidence type="ECO:0000256" key="3">
    <source>
        <dbReference type="SAM" id="SignalP"/>
    </source>
</evidence>
<dbReference type="EMBL" id="FMXM01000011">
    <property type="protein sequence ID" value="SDA85864.1"/>
    <property type="molecule type" value="Genomic_DNA"/>
</dbReference>
<evidence type="ECO:0000313" key="6">
    <source>
        <dbReference type="Proteomes" id="UP000198588"/>
    </source>
</evidence>
<keyword evidence="3" id="KW-0732">Signal</keyword>
<dbReference type="Gene3D" id="1.10.530.10">
    <property type="match status" value="1"/>
</dbReference>
<feature type="chain" id="PRO_5011477596" evidence="3">
    <location>
        <begin position="26"/>
        <end position="235"/>
    </location>
</feature>
<dbReference type="Proteomes" id="UP000198588">
    <property type="component" value="Unassembled WGS sequence"/>
</dbReference>
<feature type="signal peptide" evidence="3">
    <location>
        <begin position="1"/>
        <end position="25"/>
    </location>
</feature>
<dbReference type="InterPro" id="IPR023346">
    <property type="entry name" value="Lysozyme-like_dom_sf"/>
</dbReference>
<reference evidence="5 6" key="1">
    <citation type="submission" date="2016-10" db="EMBL/GenBank/DDBJ databases">
        <authorList>
            <person name="de Groot N.N."/>
        </authorList>
    </citation>
    <scope>NUCLEOTIDE SEQUENCE [LARGE SCALE GENOMIC DNA]</scope>
    <source>
        <strain evidence="5 6">CGMCC 1.12097</strain>
    </source>
</reference>
<sequence>MQKLTVVTAALAAGVMTFAFSAANAASLSPRGDQGFIAVSAKNGKATLAKGGKTQASHGAKRVSAKAEKISWKKKSTAKRQTKRGRKTIDMTTTASIGLRNAAASTAAVASSGQYSAIVARYAASYGVPVSLAQAVIRIESNYRPNMVGSAGEIGLMQIKPATARMMGYNGSAKGLFDPDTNIKYGMKYLAMAQDLGGGTTCGTILKYNAGHAATRMNPVSAAYCSKVKVQMAAL</sequence>
<organism evidence="5 6">
    <name type="scientific">Mesorhizobium qingshengii</name>
    <dbReference type="NCBI Taxonomy" id="1165689"/>
    <lineage>
        <taxon>Bacteria</taxon>
        <taxon>Pseudomonadati</taxon>
        <taxon>Pseudomonadota</taxon>
        <taxon>Alphaproteobacteria</taxon>
        <taxon>Hyphomicrobiales</taxon>
        <taxon>Phyllobacteriaceae</taxon>
        <taxon>Mesorhizobium</taxon>
    </lineage>
</organism>
<name>A0A1G5YTU9_9HYPH</name>
<gene>
    <name evidence="5" type="ORF">SAMN02927914_03696</name>
</gene>
<dbReference type="OrthoDB" id="9788661at2"/>
<dbReference type="RefSeq" id="WP_091580599.1">
    <property type="nucleotide sequence ID" value="NZ_FMXM01000011.1"/>
</dbReference>
<protein>
    <submittedName>
        <fullName evidence="5">Soluble lytic murein transglycosylase</fullName>
    </submittedName>
</protein>